<dbReference type="CDD" id="cd05513">
    <property type="entry name" value="Bromo_brd7_like"/>
    <property type="match status" value="1"/>
</dbReference>
<feature type="compositionally biased region" description="Basic residues" evidence="7">
    <location>
        <begin position="28"/>
        <end position="53"/>
    </location>
</feature>
<dbReference type="InterPro" id="IPR021900">
    <property type="entry name" value="DUF3512"/>
</dbReference>
<dbReference type="PRINTS" id="PR00503">
    <property type="entry name" value="BROMODOMAIN"/>
</dbReference>
<keyword evidence="5" id="KW-0539">Nucleus</keyword>
<proteinExistence type="predicted"/>
<dbReference type="GO" id="GO:0006357">
    <property type="term" value="P:regulation of transcription by RNA polymerase II"/>
    <property type="evidence" value="ECO:0007669"/>
    <property type="project" value="TreeGrafter"/>
</dbReference>
<evidence type="ECO:0000259" key="8">
    <source>
        <dbReference type="PROSITE" id="PS50014"/>
    </source>
</evidence>
<evidence type="ECO:0000256" key="3">
    <source>
        <dbReference type="ARBA" id="ARBA00023117"/>
    </source>
</evidence>
<dbReference type="GO" id="GO:0005634">
    <property type="term" value="C:nucleus"/>
    <property type="evidence" value="ECO:0007669"/>
    <property type="project" value="UniProtKB-SubCell"/>
</dbReference>
<name>A0A195CSG6_9HYME</name>
<evidence type="ECO:0000256" key="2">
    <source>
        <dbReference type="ARBA" id="ARBA00023015"/>
    </source>
</evidence>
<accession>A0A195CSG6</accession>
<dbReference type="Pfam" id="PF12024">
    <property type="entry name" value="DUF3512"/>
    <property type="match status" value="1"/>
</dbReference>
<dbReference type="PROSITE" id="PS50014">
    <property type="entry name" value="BROMODOMAIN_2"/>
    <property type="match status" value="1"/>
</dbReference>
<organism evidence="9 10">
    <name type="scientific">Cyphomyrmex costatus</name>
    <dbReference type="NCBI Taxonomy" id="456900"/>
    <lineage>
        <taxon>Eukaryota</taxon>
        <taxon>Metazoa</taxon>
        <taxon>Ecdysozoa</taxon>
        <taxon>Arthropoda</taxon>
        <taxon>Hexapoda</taxon>
        <taxon>Insecta</taxon>
        <taxon>Pterygota</taxon>
        <taxon>Neoptera</taxon>
        <taxon>Endopterygota</taxon>
        <taxon>Hymenoptera</taxon>
        <taxon>Apocrita</taxon>
        <taxon>Aculeata</taxon>
        <taxon>Formicoidea</taxon>
        <taxon>Formicidae</taxon>
        <taxon>Myrmicinae</taxon>
        <taxon>Cyphomyrmex</taxon>
    </lineage>
</organism>
<evidence type="ECO:0000313" key="9">
    <source>
        <dbReference type="EMBL" id="KYN03653.1"/>
    </source>
</evidence>
<dbReference type="Proteomes" id="UP000078542">
    <property type="component" value="Unassembled WGS sequence"/>
</dbReference>
<dbReference type="SUPFAM" id="SSF47370">
    <property type="entry name" value="Bromodomain"/>
    <property type="match status" value="1"/>
</dbReference>
<dbReference type="EMBL" id="KQ977306">
    <property type="protein sequence ID" value="KYN03653.1"/>
    <property type="molecule type" value="Genomic_DNA"/>
</dbReference>
<dbReference type="AlphaFoldDB" id="A0A195CSG6"/>
<dbReference type="OrthoDB" id="21648at2759"/>
<evidence type="ECO:0000256" key="5">
    <source>
        <dbReference type="ARBA" id="ARBA00023242"/>
    </source>
</evidence>
<dbReference type="SMART" id="SM00297">
    <property type="entry name" value="BROMO"/>
    <property type="match status" value="1"/>
</dbReference>
<keyword evidence="2" id="KW-0805">Transcription regulation</keyword>
<dbReference type="InterPro" id="IPR001487">
    <property type="entry name" value="Bromodomain"/>
</dbReference>
<evidence type="ECO:0000256" key="1">
    <source>
        <dbReference type="ARBA" id="ARBA00004123"/>
    </source>
</evidence>
<feature type="compositionally biased region" description="Polar residues" evidence="7">
    <location>
        <begin position="700"/>
        <end position="716"/>
    </location>
</feature>
<dbReference type="Pfam" id="PF00439">
    <property type="entry name" value="Bromodomain"/>
    <property type="match status" value="1"/>
</dbReference>
<dbReference type="STRING" id="456900.A0A195CSG6"/>
<feature type="compositionally biased region" description="Polar residues" evidence="7">
    <location>
        <begin position="1"/>
        <end position="18"/>
    </location>
</feature>
<comment type="subcellular location">
    <subcellularLocation>
        <location evidence="1">Nucleus</location>
    </subcellularLocation>
</comment>
<feature type="region of interest" description="Disordered" evidence="7">
    <location>
        <begin position="1"/>
        <end position="109"/>
    </location>
</feature>
<evidence type="ECO:0000256" key="4">
    <source>
        <dbReference type="ARBA" id="ARBA00023163"/>
    </source>
</evidence>
<keyword evidence="4" id="KW-0804">Transcription</keyword>
<gene>
    <name evidence="9" type="ORF">ALC62_05524</name>
</gene>
<dbReference type="InterPro" id="IPR036427">
    <property type="entry name" value="Bromodomain-like_sf"/>
</dbReference>
<keyword evidence="3 6" id="KW-0103">Bromodomain</keyword>
<protein>
    <submittedName>
        <fullName evidence="9">Bromodomain-containing protein 7</fullName>
    </submittedName>
</protein>
<dbReference type="InterPro" id="IPR051831">
    <property type="entry name" value="Bromodomain_contain_prot"/>
</dbReference>
<feature type="domain" description="Bromo" evidence="8">
    <location>
        <begin position="137"/>
        <end position="207"/>
    </location>
</feature>
<evidence type="ECO:0000256" key="6">
    <source>
        <dbReference type="PROSITE-ProRule" id="PRU00035"/>
    </source>
</evidence>
<dbReference type="PANTHER" id="PTHR22881:SF27">
    <property type="entry name" value="BROMODOMAIN CONTAINING 7_9"/>
    <property type="match status" value="1"/>
</dbReference>
<feature type="region of interest" description="Disordered" evidence="7">
    <location>
        <begin position="700"/>
        <end position="754"/>
    </location>
</feature>
<keyword evidence="10" id="KW-1185">Reference proteome</keyword>
<evidence type="ECO:0000256" key="7">
    <source>
        <dbReference type="SAM" id="MobiDB-lite"/>
    </source>
</evidence>
<dbReference type="PANTHER" id="PTHR22881">
    <property type="entry name" value="BROMODOMAIN CONTAINING PROTEIN"/>
    <property type="match status" value="1"/>
</dbReference>
<feature type="region of interest" description="Disordered" evidence="7">
    <location>
        <begin position="249"/>
        <end position="285"/>
    </location>
</feature>
<evidence type="ECO:0000313" key="10">
    <source>
        <dbReference type="Proteomes" id="UP000078542"/>
    </source>
</evidence>
<sequence length="754" mass="84887">MLSQHYQQQLGLNYSVSQGDAEYDRYVGHKKLKKKKKKKDKRHKHHHKDKKRRREESSQESVGDADENLVEPVPKKTCINHNQLLPPRPPSGGELRISSGNVSSLSPHREPRTCVLRKIAERTPLQRLLEHLLRSMEKRDPQQFFAWPVTDSIAPGYSQIITNPMDFSTIKQKIDDNNYQNLQEFVDDFKLMCDNAMTYNHPDTIYYKAAKKLLHVGLKMVTPEKLRQLRPVLMYMNDITKEELGFELGNEDLNNPNAPVTEEQIEQEREQEERNEEAEELRKENQRKMRLASLGKFEAIPDDLTPDEILKQARGAAKAAAEKLSLKRVNSKMGFLRQKKDGTTSLQIIVPGDGIIPGTNQRPVSLGQLIGKLNHGTGALAGFREDRRNMSKPVKPLYYGAFGSYAPSYDSTFANLTKEETDLVYQTYGDETAVQYAESILDFAKDCDYTLTMVDDLLDILTGGDHRKTKKFIEEKRRLKEEEEKIKHLLEKPMQDVNRNIPLLDKVKVDIEQLKTLSDIGIDINFLDNLEEDVKYSEERAVLQSRLDDTSQMLGRLKQVQHERLSAPPPAHLSNVPKAPDAEVMLAEKITDNLTDIAKKLPPSGIAPVDGLRRAMGIAPLGGSEPMEVEPITHNPTIVTDGSLLPNPSNSNNQVLSNLLPAPSPIQNANLLSPTAQQNQNISIVGANQPPPPIQMQIGMTHSNQTPPSLLNTSEPSGVADLESELREFLESDPTLGHSPLHDDKTLEDILSES</sequence>
<dbReference type="Gene3D" id="1.20.920.10">
    <property type="entry name" value="Bromodomain-like"/>
    <property type="match status" value="1"/>
</dbReference>
<reference evidence="9 10" key="1">
    <citation type="submission" date="2016-03" db="EMBL/GenBank/DDBJ databases">
        <title>Cyphomyrmex costatus WGS genome.</title>
        <authorList>
            <person name="Nygaard S."/>
            <person name="Hu H."/>
            <person name="Boomsma J."/>
            <person name="Zhang G."/>
        </authorList>
    </citation>
    <scope>NUCLEOTIDE SEQUENCE [LARGE SCALE GENOMIC DNA]</scope>
    <source>
        <strain evidence="9">MS0001</strain>
        <tissue evidence="9">Whole body</tissue>
    </source>
</reference>